<comment type="caution">
    <text evidence="1">The sequence shown here is derived from an EMBL/GenBank/DDBJ whole genome shotgun (WGS) entry which is preliminary data.</text>
</comment>
<sequence>MGSGAASKPNKRLLCLERRPERKAGRYYRSQEITDVSNVSSFCELWFWVPKGEIKQTPLVSRTSVEQLQANVILDSFNSLFDNFSVKED</sequence>
<organism evidence="1 2">
    <name type="scientific">Pogonophryne albipinna</name>
    <dbReference type="NCBI Taxonomy" id="1090488"/>
    <lineage>
        <taxon>Eukaryota</taxon>
        <taxon>Metazoa</taxon>
        <taxon>Chordata</taxon>
        <taxon>Craniata</taxon>
        <taxon>Vertebrata</taxon>
        <taxon>Euteleostomi</taxon>
        <taxon>Actinopterygii</taxon>
        <taxon>Neopterygii</taxon>
        <taxon>Teleostei</taxon>
        <taxon>Neoteleostei</taxon>
        <taxon>Acanthomorphata</taxon>
        <taxon>Eupercaria</taxon>
        <taxon>Perciformes</taxon>
        <taxon>Notothenioidei</taxon>
        <taxon>Pogonophryne</taxon>
    </lineage>
</organism>
<keyword evidence="2" id="KW-1185">Reference proteome</keyword>
<name>A0AAD6BDG9_9TELE</name>
<protein>
    <submittedName>
        <fullName evidence="1">Uncharacterized protein</fullName>
    </submittedName>
</protein>
<gene>
    <name evidence="1" type="ORF">JOQ06_005223</name>
</gene>
<dbReference type="Proteomes" id="UP001219934">
    <property type="component" value="Unassembled WGS sequence"/>
</dbReference>
<dbReference type="EMBL" id="JAPTMU010000005">
    <property type="protein sequence ID" value="KAJ4942706.1"/>
    <property type="molecule type" value="Genomic_DNA"/>
</dbReference>
<dbReference type="AlphaFoldDB" id="A0AAD6BDG9"/>
<accession>A0AAD6BDG9</accession>
<evidence type="ECO:0000313" key="2">
    <source>
        <dbReference type="Proteomes" id="UP001219934"/>
    </source>
</evidence>
<proteinExistence type="predicted"/>
<reference evidence="1" key="1">
    <citation type="submission" date="2022-11" db="EMBL/GenBank/DDBJ databases">
        <title>Chromosome-level genome of Pogonophryne albipinna.</title>
        <authorList>
            <person name="Jo E."/>
        </authorList>
    </citation>
    <scope>NUCLEOTIDE SEQUENCE</scope>
    <source>
        <strain evidence="1">SGF0006</strain>
        <tissue evidence="1">Muscle</tissue>
    </source>
</reference>
<evidence type="ECO:0000313" key="1">
    <source>
        <dbReference type="EMBL" id="KAJ4942706.1"/>
    </source>
</evidence>